<name>A0A7Y3WY68_9HYPH</name>
<keyword evidence="1" id="KW-0732">Signal</keyword>
<reference evidence="2 3" key="1">
    <citation type="submission" date="2018-11" db="EMBL/GenBank/DDBJ databases">
        <title>Genome sequencing and analysis.</title>
        <authorList>
            <person name="Huang Y.-T."/>
        </authorList>
    </citation>
    <scope>NUCLEOTIDE SEQUENCE [LARGE SCALE GENOMIC DNA]</scope>
    <source>
        <strain evidence="2 3">SHIN</strain>
    </source>
</reference>
<evidence type="ECO:0000256" key="1">
    <source>
        <dbReference type="SAM" id="SignalP"/>
    </source>
</evidence>
<protein>
    <submittedName>
        <fullName evidence="2">Uncharacterized protein</fullName>
    </submittedName>
</protein>
<proteinExistence type="predicted"/>
<evidence type="ECO:0000313" key="3">
    <source>
        <dbReference type="Proteomes" id="UP000526233"/>
    </source>
</evidence>
<feature type="chain" id="PRO_5031073862" evidence="1">
    <location>
        <begin position="20"/>
        <end position="103"/>
    </location>
</feature>
<feature type="signal peptide" evidence="1">
    <location>
        <begin position="1"/>
        <end position="19"/>
    </location>
</feature>
<organism evidence="2 3">
    <name type="scientific">Brucella pseudogrignonensis</name>
    <dbReference type="NCBI Taxonomy" id="419475"/>
    <lineage>
        <taxon>Bacteria</taxon>
        <taxon>Pseudomonadati</taxon>
        <taxon>Pseudomonadota</taxon>
        <taxon>Alphaproteobacteria</taxon>
        <taxon>Hyphomicrobiales</taxon>
        <taxon>Brucellaceae</taxon>
        <taxon>Brucella/Ochrobactrum group</taxon>
        <taxon>Brucella</taxon>
    </lineage>
</organism>
<sequence>MEIAMARLTLMLGAVSLLAATHVSYAALAPNYQRAKELNAVIEAVAQAIPNYPISKVIYQKEDQYQVIAGPCSVRATIVSKSMKNGIVGPRQFDVKLGQSRCR</sequence>
<dbReference type="Proteomes" id="UP000526233">
    <property type="component" value="Unassembled WGS sequence"/>
</dbReference>
<comment type="caution">
    <text evidence="2">The sequence shown here is derived from an EMBL/GenBank/DDBJ whole genome shotgun (WGS) entry which is preliminary data.</text>
</comment>
<accession>A0A7Y3WY68</accession>
<dbReference type="AlphaFoldDB" id="A0A7Y3WY68"/>
<gene>
    <name evidence="2" type="ORF">EHE22_15960</name>
</gene>
<evidence type="ECO:0000313" key="2">
    <source>
        <dbReference type="EMBL" id="NNV21914.1"/>
    </source>
</evidence>
<dbReference type="EMBL" id="PKQI01000003">
    <property type="protein sequence ID" value="NNV21914.1"/>
    <property type="molecule type" value="Genomic_DNA"/>
</dbReference>